<dbReference type="SUPFAM" id="SSF47413">
    <property type="entry name" value="lambda repressor-like DNA-binding domains"/>
    <property type="match status" value="1"/>
</dbReference>
<dbReference type="SUPFAM" id="SSF53822">
    <property type="entry name" value="Periplasmic binding protein-like I"/>
    <property type="match status" value="1"/>
</dbReference>
<dbReference type="Pfam" id="PF13377">
    <property type="entry name" value="Peripla_BP_3"/>
    <property type="match status" value="1"/>
</dbReference>
<dbReference type="Pfam" id="PF00356">
    <property type="entry name" value="LacI"/>
    <property type="match status" value="1"/>
</dbReference>
<dbReference type="PRINTS" id="PR00036">
    <property type="entry name" value="HTHLACI"/>
</dbReference>
<dbReference type="InterPro" id="IPR010982">
    <property type="entry name" value="Lambda_DNA-bd_dom_sf"/>
</dbReference>
<dbReference type="PANTHER" id="PTHR30146:SF153">
    <property type="entry name" value="LACTOSE OPERON REPRESSOR"/>
    <property type="match status" value="1"/>
</dbReference>
<keyword evidence="1" id="KW-0805">Transcription regulation</keyword>
<dbReference type="SMART" id="SM00354">
    <property type="entry name" value="HTH_LACI"/>
    <property type="match status" value="1"/>
</dbReference>
<proteinExistence type="predicted"/>
<dbReference type="Gene3D" id="1.10.260.40">
    <property type="entry name" value="lambda repressor-like DNA-binding domains"/>
    <property type="match status" value="1"/>
</dbReference>
<dbReference type="GO" id="GO:0003700">
    <property type="term" value="F:DNA-binding transcription factor activity"/>
    <property type="evidence" value="ECO:0007669"/>
    <property type="project" value="TreeGrafter"/>
</dbReference>
<dbReference type="GO" id="GO:0000976">
    <property type="term" value="F:transcription cis-regulatory region binding"/>
    <property type="evidence" value="ECO:0007669"/>
    <property type="project" value="TreeGrafter"/>
</dbReference>
<dbReference type="CDD" id="cd01545">
    <property type="entry name" value="PBP1_SalR"/>
    <property type="match status" value="1"/>
</dbReference>
<dbReference type="CDD" id="cd01392">
    <property type="entry name" value="HTH_LacI"/>
    <property type="match status" value="1"/>
</dbReference>
<dbReference type="InterPro" id="IPR046335">
    <property type="entry name" value="LacI/GalR-like_sensor"/>
</dbReference>
<keyword evidence="2 5" id="KW-0238">DNA-binding</keyword>
<accession>A0AA52HA56</accession>
<dbReference type="PROSITE" id="PS00356">
    <property type="entry name" value="HTH_LACI_1"/>
    <property type="match status" value="1"/>
</dbReference>
<feature type="domain" description="HTH lacI-type" evidence="4">
    <location>
        <begin position="10"/>
        <end position="64"/>
    </location>
</feature>
<organism evidence="5 6">
    <name type="scientific">Temperatibacter marinus</name>
    <dbReference type="NCBI Taxonomy" id="1456591"/>
    <lineage>
        <taxon>Bacteria</taxon>
        <taxon>Pseudomonadati</taxon>
        <taxon>Pseudomonadota</taxon>
        <taxon>Alphaproteobacteria</taxon>
        <taxon>Kordiimonadales</taxon>
        <taxon>Temperatibacteraceae</taxon>
        <taxon>Temperatibacter</taxon>
    </lineage>
</organism>
<gene>
    <name evidence="5" type="ORF">QGN29_05835</name>
</gene>
<evidence type="ECO:0000256" key="2">
    <source>
        <dbReference type="ARBA" id="ARBA00023125"/>
    </source>
</evidence>
<dbReference type="PROSITE" id="PS50932">
    <property type="entry name" value="HTH_LACI_2"/>
    <property type="match status" value="1"/>
</dbReference>
<keyword evidence="3" id="KW-0804">Transcription</keyword>
<dbReference type="Proteomes" id="UP001268683">
    <property type="component" value="Chromosome"/>
</dbReference>
<dbReference type="InterPro" id="IPR028082">
    <property type="entry name" value="Peripla_BP_I"/>
</dbReference>
<protein>
    <submittedName>
        <fullName evidence="5">LacI family DNA-binding transcriptional regulator</fullName>
    </submittedName>
</protein>
<dbReference type="AlphaFoldDB" id="A0AA52HA56"/>
<evidence type="ECO:0000259" key="4">
    <source>
        <dbReference type="PROSITE" id="PS50932"/>
    </source>
</evidence>
<reference evidence="5" key="1">
    <citation type="submission" date="2023-04" db="EMBL/GenBank/DDBJ databases">
        <title>Complete genome sequence of Temperatibacter marinus.</title>
        <authorList>
            <person name="Rong J.-C."/>
            <person name="Yi M.-L."/>
            <person name="Zhao Q."/>
        </authorList>
    </citation>
    <scope>NUCLEOTIDE SEQUENCE</scope>
    <source>
        <strain evidence="5">NBRC 110045</strain>
    </source>
</reference>
<evidence type="ECO:0000313" key="5">
    <source>
        <dbReference type="EMBL" id="WND03891.1"/>
    </source>
</evidence>
<dbReference type="EMBL" id="CP123872">
    <property type="protein sequence ID" value="WND03891.1"/>
    <property type="molecule type" value="Genomic_DNA"/>
</dbReference>
<dbReference type="Gene3D" id="3.40.50.2300">
    <property type="match status" value="2"/>
</dbReference>
<keyword evidence="6" id="KW-1185">Reference proteome</keyword>
<evidence type="ECO:0000313" key="6">
    <source>
        <dbReference type="Proteomes" id="UP001268683"/>
    </source>
</evidence>
<dbReference type="InterPro" id="IPR000843">
    <property type="entry name" value="HTH_LacI"/>
</dbReference>
<evidence type="ECO:0000256" key="1">
    <source>
        <dbReference type="ARBA" id="ARBA00023015"/>
    </source>
</evidence>
<evidence type="ECO:0000256" key="3">
    <source>
        <dbReference type="ARBA" id="ARBA00023163"/>
    </source>
</evidence>
<dbReference type="KEGG" id="tmk:QGN29_05835"/>
<sequence length="349" mass="38592">MVINFDKSLVTMKDVAEHAGVSMMTVSRVLNKEVKVRESTREKVMTSVSELGYKPNLSARSLAASKSFFVGSFYLDARSGYYAQFLVGALHKSRDVGYHLVVEPIPDAKEEWVYDSLSFYKESNLAGVILPPPLCESLPVVEALHSIEAPIVRVSPSKHDARAASIRIDEFQAAYDMTQYLLSHGHRKIGFILGADDQQASHQRYEGFCAALSEAGLSPNPKWIGKGEYRFKQALIAADYILKDENNRPTAIFASNDDMASAVYSSAHRHGLSVPQDLSVTGFDDTPIATTIWPALTTVKQPIDRMAAEAVETLVHMLSEHRSHGVMPIDDKVIGHTIMERGSVRQLEP</sequence>
<dbReference type="RefSeq" id="WP_310799756.1">
    <property type="nucleotide sequence ID" value="NZ_CP123872.1"/>
</dbReference>
<name>A0AA52HA56_9PROT</name>
<dbReference type="PANTHER" id="PTHR30146">
    <property type="entry name" value="LACI-RELATED TRANSCRIPTIONAL REPRESSOR"/>
    <property type="match status" value="1"/>
</dbReference>